<feature type="region of interest" description="Disordered" evidence="2">
    <location>
        <begin position="26"/>
        <end position="70"/>
    </location>
</feature>
<protein>
    <submittedName>
        <fullName evidence="3">Uncharacterized protein</fullName>
    </submittedName>
</protein>
<keyword evidence="1" id="KW-0175">Coiled coil</keyword>
<feature type="coiled-coil region" evidence="1">
    <location>
        <begin position="133"/>
        <end position="321"/>
    </location>
</feature>
<accession>A0A7S1W2C7</accession>
<evidence type="ECO:0000313" key="3">
    <source>
        <dbReference type="EMBL" id="CAD9145112.1"/>
    </source>
</evidence>
<feature type="compositionally biased region" description="Polar residues" evidence="2">
    <location>
        <begin position="45"/>
        <end position="56"/>
    </location>
</feature>
<dbReference type="AlphaFoldDB" id="A0A7S1W2C7"/>
<proteinExistence type="predicted"/>
<gene>
    <name evidence="3" type="ORF">NDES1114_LOCUS29796</name>
</gene>
<dbReference type="EMBL" id="HBGF01044507">
    <property type="protein sequence ID" value="CAD9145112.1"/>
    <property type="molecule type" value="Transcribed_RNA"/>
</dbReference>
<name>A0A7S1W2C7_NEODS</name>
<organism evidence="3">
    <name type="scientific">Neobodo designis</name>
    <name type="common">Flagellated protozoan</name>
    <name type="synonym">Bodo designis</name>
    <dbReference type="NCBI Taxonomy" id="312471"/>
    <lineage>
        <taxon>Eukaryota</taxon>
        <taxon>Discoba</taxon>
        <taxon>Euglenozoa</taxon>
        <taxon>Kinetoplastea</taxon>
        <taxon>Metakinetoplastina</taxon>
        <taxon>Neobodonida</taxon>
        <taxon>Neobodo</taxon>
    </lineage>
</organism>
<reference evidence="3" key="1">
    <citation type="submission" date="2021-01" db="EMBL/GenBank/DDBJ databases">
        <authorList>
            <person name="Corre E."/>
            <person name="Pelletier E."/>
            <person name="Niang G."/>
            <person name="Scheremetjew M."/>
            <person name="Finn R."/>
            <person name="Kale V."/>
            <person name="Holt S."/>
            <person name="Cochrane G."/>
            <person name="Meng A."/>
            <person name="Brown T."/>
            <person name="Cohen L."/>
        </authorList>
    </citation>
    <scope>NUCLEOTIDE SEQUENCE</scope>
    <source>
        <strain evidence="3">CCAP 1951/1</strain>
    </source>
</reference>
<evidence type="ECO:0000256" key="2">
    <source>
        <dbReference type="SAM" id="MobiDB-lite"/>
    </source>
</evidence>
<evidence type="ECO:0000256" key="1">
    <source>
        <dbReference type="SAM" id="Coils"/>
    </source>
</evidence>
<sequence length="330" mass="36533">MAAVQSPPSGNSADLRGMIRQVLSEEANKRRADANRIGFAPAEAQGSSRYASSGSNPHRADSGAGSPDDRFRALRDRVATLEDVLIKSEADRAAVYERCDQATQSLRAAHEERAALIHSLHEAGASSANAVELEAAQREVMALRDHVERLEYEKTAATTRAEEAERNVKQLKKEKKRILAETDGVSLADLHYSNERLSAQLTQLQRQQQAHEGQERAADANRIAELDMAVRTLTNELTAVEQRVATSRAAHDDERRRLQEQLDRQFRDFSVERAECDAVVQAMGSKLEALNFRVDHLQSENAQLKQQLITAQAQAAALQATHTSVGRVKR</sequence>